<dbReference type="EMBL" id="CP006885">
    <property type="protein sequence ID" value="AHB67821.1"/>
    <property type="molecule type" value="Genomic_DNA"/>
</dbReference>
<evidence type="ECO:0000313" key="1">
    <source>
        <dbReference type="EMBL" id="AHB67821.1"/>
    </source>
</evidence>
<organism evidence="1 2">
    <name type="scientific">Haloarcula hispanica N601</name>
    <dbReference type="NCBI Taxonomy" id="1417673"/>
    <lineage>
        <taxon>Archaea</taxon>
        <taxon>Methanobacteriati</taxon>
        <taxon>Methanobacteriota</taxon>
        <taxon>Stenosarchaea group</taxon>
        <taxon>Halobacteria</taxon>
        <taxon>Halobacteriales</taxon>
        <taxon>Haloarculaceae</taxon>
        <taxon>Haloarcula</taxon>
    </lineage>
</organism>
<gene>
    <name evidence="1" type="ORF">HISP_15835</name>
</gene>
<sequence>MNIEHPAGSVVVFDSTANDSDNVFVPDFSFTVELVDGTRRIEGVQLGFE</sequence>
<dbReference type="KEGG" id="hhn:HISP_15835"/>
<dbReference type="Proteomes" id="UP000018572">
    <property type="component" value="Chromosome 2"/>
</dbReference>
<protein>
    <submittedName>
        <fullName evidence="1">Uncharacterized protein</fullName>
    </submittedName>
</protein>
<name>V5TR68_HALHI</name>
<reference evidence="1 2" key="1">
    <citation type="journal article" date="2014" name="Genome Announc.">
        <title>Complete Genome Sequence of the Extremely Halophilic Archaeon Haloarcula hispanica Strain N601.</title>
        <authorList>
            <person name="Ding J.Y."/>
            <person name="Chiang P.W."/>
            <person name="Hong M.J."/>
            <person name="Dyall-Smith M."/>
            <person name="Tang S.L."/>
        </authorList>
    </citation>
    <scope>NUCLEOTIDE SEQUENCE [LARGE SCALE GENOMIC DNA]</scope>
    <source>
        <strain evidence="1 2">N601</strain>
    </source>
</reference>
<evidence type="ECO:0000313" key="2">
    <source>
        <dbReference type="Proteomes" id="UP000018572"/>
    </source>
</evidence>
<accession>V5TR68</accession>
<proteinExistence type="predicted"/>
<dbReference type="AlphaFoldDB" id="V5TR68"/>
<dbReference type="HOGENOM" id="CLU_3130719_0_0_2"/>
<keyword evidence="2" id="KW-1185">Reference proteome</keyword>